<dbReference type="SMART" id="SM00638">
    <property type="entry name" value="LPD_N"/>
    <property type="match status" value="1"/>
</dbReference>
<dbReference type="Gene3D" id="1.25.10.20">
    <property type="entry name" value="Vitellinogen, superhelical"/>
    <property type="match status" value="1"/>
</dbReference>
<reference evidence="11" key="1">
    <citation type="submission" date="2014-08" db="EMBL/GenBank/DDBJ databases">
        <authorList>
            <person name="Senf B."/>
            <person name="Petzold A."/>
            <person name="Downie B.R."/>
            <person name="Koch P."/>
            <person name="Platzer M."/>
        </authorList>
    </citation>
    <scope>NUCLEOTIDE SEQUENCE [LARGE SCALE GENOMIC DNA]</scope>
    <source>
        <strain evidence="11">GRZ</strain>
    </source>
</reference>
<accession>A0A8C6Q909</accession>
<dbReference type="GO" id="GO:0071391">
    <property type="term" value="P:cellular response to estrogen stimulus"/>
    <property type="evidence" value="ECO:0007669"/>
    <property type="project" value="TreeGrafter"/>
</dbReference>
<dbReference type="SUPFAM" id="SSF56968">
    <property type="entry name" value="Lipovitellin-phosvitin complex, beta-sheet shell regions"/>
    <property type="match status" value="3"/>
</dbReference>
<keyword evidence="5" id="KW-0325">Glycoprotein</keyword>
<evidence type="ECO:0000256" key="1">
    <source>
        <dbReference type="ARBA" id="ARBA00022553"/>
    </source>
</evidence>
<dbReference type="Pfam" id="PF09172">
    <property type="entry name" value="Vit_open_b-sht"/>
    <property type="match status" value="1"/>
</dbReference>
<feature type="chain" id="PRO_5034777435" description="Phosvitin" evidence="8">
    <location>
        <begin position="16"/>
        <end position="1683"/>
    </location>
</feature>
<dbReference type="InterPro" id="IPR015255">
    <property type="entry name" value="Vitellinogen_open_b-sht"/>
</dbReference>
<dbReference type="SMART" id="SM01169">
    <property type="entry name" value="DUF1943"/>
    <property type="match status" value="1"/>
</dbReference>
<evidence type="ECO:0008006" key="13">
    <source>
        <dbReference type="Google" id="ProtNLM"/>
    </source>
</evidence>
<feature type="signal peptide" evidence="8">
    <location>
        <begin position="1"/>
        <end position="15"/>
    </location>
</feature>
<evidence type="ECO:0000313" key="12">
    <source>
        <dbReference type="Proteomes" id="UP000694548"/>
    </source>
</evidence>
<feature type="compositionally biased region" description="Low complexity" evidence="7">
    <location>
        <begin position="1083"/>
        <end position="1116"/>
    </location>
</feature>
<dbReference type="GeneTree" id="ENSGT00530000064273"/>
<dbReference type="InterPro" id="IPR011030">
    <property type="entry name" value="Lipovitellin_superhlx_dom"/>
</dbReference>
<dbReference type="FunFam" id="2.30.230.10:FF:000002">
    <property type="entry name" value="Vitellogenin 7"/>
    <property type="match status" value="1"/>
</dbReference>
<reference evidence="11" key="3">
    <citation type="submission" date="2025-09" db="UniProtKB">
        <authorList>
            <consortium name="Ensembl"/>
        </authorList>
    </citation>
    <scope>IDENTIFICATION</scope>
</reference>
<dbReference type="Pfam" id="PF09175">
    <property type="entry name" value="Vit_b-sht_shell"/>
    <property type="match status" value="1"/>
</dbReference>
<evidence type="ECO:0000256" key="6">
    <source>
        <dbReference type="PROSITE-ProRule" id="PRU00557"/>
    </source>
</evidence>
<feature type="disulfide bond" evidence="6">
    <location>
        <begin position="200"/>
        <end position="203"/>
    </location>
</feature>
<feature type="domain" description="VWFD" evidence="10">
    <location>
        <begin position="1413"/>
        <end position="1589"/>
    </location>
</feature>
<dbReference type="Gene3D" id="2.20.80.10">
    <property type="entry name" value="Lipovitellin-phosvitin complex, chain A, domain 4"/>
    <property type="match status" value="1"/>
</dbReference>
<evidence type="ECO:0000256" key="8">
    <source>
        <dbReference type="SAM" id="SignalP"/>
    </source>
</evidence>
<keyword evidence="3" id="KW-0758">Storage protein</keyword>
<dbReference type="SMART" id="SM00216">
    <property type="entry name" value="VWD"/>
    <property type="match status" value="1"/>
</dbReference>
<feature type="domain" description="Vitellogenin" evidence="9">
    <location>
        <begin position="19"/>
        <end position="663"/>
    </location>
</feature>
<dbReference type="InterPro" id="IPR015258">
    <property type="entry name" value="Vitellinogen_b-sht_shell"/>
</dbReference>
<feature type="disulfide bond" evidence="6">
    <location>
        <begin position="157"/>
        <end position="183"/>
    </location>
</feature>
<evidence type="ECO:0000259" key="10">
    <source>
        <dbReference type="PROSITE" id="PS51233"/>
    </source>
</evidence>
<dbReference type="InterPro" id="IPR050733">
    <property type="entry name" value="Vitellogenin/Apolipophorin"/>
</dbReference>
<keyword evidence="1" id="KW-0597">Phosphoprotein</keyword>
<dbReference type="GO" id="GO:0032355">
    <property type="term" value="P:response to estradiol"/>
    <property type="evidence" value="ECO:0007669"/>
    <property type="project" value="TreeGrafter"/>
</dbReference>
<dbReference type="FunFam" id="1.25.10.20:FF:000002">
    <property type="entry name" value="Vitellogenin 7"/>
    <property type="match status" value="1"/>
</dbReference>
<evidence type="ECO:0000256" key="2">
    <source>
        <dbReference type="ARBA" id="ARBA00022729"/>
    </source>
</evidence>
<protein>
    <recommendedName>
        <fullName evidence="13">Phosvitin</fullName>
    </recommendedName>
</protein>
<dbReference type="SUPFAM" id="SSF48431">
    <property type="entry name" value="Lipovitellin-phosvitin complex, superhelical domain"/>
    <property type="match status" value="1"/>
</dbReference>
<keyword evidence="4 6" id="KW-1015">Disulfide bond</keyword>
<feature type="region of interest" description="Disordered" evidence="7">
    <location>
        <begin position="1082"/>
        <end position="1195"/>
    </location>
</feature>
<feature type="compositionally biased region" description="Low complexity" evidence="7">
    <location>
        <begin position="1134"/>
        <end position="1183"/>
    </location>
</feature>
<keyword evidence="2 8" id="KW-0732">Signal</keyword>
<dbReference type="InterPro" id="IPR015816">
    <property type="entry name" value="Vitellinogen_b-sht_N"/>
</dbReference>
<sequence>MKVFVLALTVALVGESPEFVPGKTYEYKYEGHLLGGLPEEGLARAGVKIESKVLIGAVTPDSYILKLEDPVLYEYSGIWPKEDYRPATKLTSALSAQLLTPIKFEYANGVVGKVFAPAGVSEAVVNIYRGVLNILQMNIKKTQNVYELQEPGVQGVCKTHYVISEDSKDERIHITKTRDLDHCSDKVYKDIGMAAFSDRCSECVSRGKSLKGTGAVTYIMKPLASGTLILEATSSELIQFSPFNIVNGAAQMEAKQILKLLEVKNTPVQPVEADYLPRGSLEYEISIELLQNPIQLLRITNAEAQIVETLNQLVSLNLGKAQEESPLKYIELIQLLRVAKYETIEALWTRFKARSDYRHWMLTSIPAVANHVALKFITEKVVAGDLTNVEIAQALMTSTRLVTPDLERLKSIFLLFNQSLAMTPKIQETPFLSETALLFYGSMVDKYCVQHPSCPAELVRPVHDLIVKALDRREYEQLTIILKVLGNAGHPSSLKPIMKLLPGFGSTASSLPHRVHIDAVLALRKIAKREHKMIQDIVVQIFMDKNLEPELRMVSAIVLFETKLPMGLVTTLAQNLLKESNLQVASFVYSYMKALAKTTSPDHSSVAAACNVAIRILSPKLDRLSYRFSRAFYYDTYYNPWMLGAAASAYYINDVASVLPRTIMAKASTYFAGVHIDVLEFGVRTEGVQEALFKVRDLPEDADRITKMKQAIKALTEWRADPSRHPLGSVYIKVLGQEIAFVNVDKEIVEQIIQFATGLDVPTYGRKALDALVSGYTLKYSRPILAAEVRRILPTAIGLPMELSFYTAAVAAASVELHATVSPPLTGKFNLAQLLNSDISLKADIAPSVSMHTYAAMGVNTAFLQATVMIRAKVHSVVPKKIEARLDVNKGYFNLKFLPVEDDESVASAHIETVAIARNVEDLAEAQITPILPAVPLIRKNSTSINSVMSLPENSSASSEILSVNMRNPIINNFKLPRAFAKKFCIAAQTFGIKACTEIESRTATFIRNSPIYAIVGNHTVHAKMYPAAGPVIERIEIEVQVGDDAAEKIIKVINLSEEEEILENKNVLMKLKKILIPGLKNSTTTSSSSSSSRSSSSRSIASSSSTSSKTSSSSSSRRRSKMVDLNDLIEITSQTSSISSSSSSSSRRSSRSSSSSSSSRSSRLSSNASSSSSSSSSMSRVSPIPKPKQQISNSSAQSFESIYNKAKYLSNTLKPKVTVLIRAIRADHKNQGYQIAAYYDQETARVQVIIANLTENDNWRICADGVMLSRHKLMARVAWGIECKQYNTTFTAETGRVGKEPAARVKMAWDRLPRGMTRYAEWLSPYLYRAAELSGVNQTRVDNEPKEIKFSVSVANETKVNLVLKTPKKTLYALGVPVPVYLPFGDTASELVAYQNSLSDQISYMLTKAHAAECSVIKDTVDTFNNRKYKTEMPLSCYQVLAQDCTPELKFMVLLRRDQTHERNEINVKIGNIDIDIYAKDNTIMVKVNDVEIPESNLPYQHPAGSITITKKEDGIILLAPSHGLQEVFYSLSDLKIKVVDWMRGQTCGLCGKADGEVRQEYRTPNDRIAKNATSFSHSWVLAGKSCRDPSECYMQLESVKLEKKASLLGEEVKCYSVEPVLRCLPGCMPVRTTSVAVGYHCVSLDSNMNRSDGLSNIYEKSIDVTETAEAHLACRCTPQCT</sequence>
<keyword evidence="12" id="KW-1185">Reference proteome</keyword>
<dbReference type="FunFam" id="2.20.80.10:FF:000001">
    <property type="entry name" value="Vitellogenin 7"/>
    <property type="match status" value="1"/>
</dbReference>
<dbReference type="GO" id="GO:0045735">
    <property type="term" value="F:nutrient reservoir activity"/>
    <property type="evidence" value="ECO:0007669"/>
    <property type="project" value="UniProtKB-KW"/>
</dbReference>
<dbReference type="GO" id="GO:0005319">
    <property type="term" value="F:lipid transporter activity"/>
    <property type="evidence" value="ECO:0007669"/>
    <property type="project" value="InterPro"/>
</dbReference>
<dbReference type="PANTHER" id="PTHR23345:SF9">
    <property type="entry name" value="VITELLOGENIN-RELATED"/>
    <property type="match status" value="1"/>
</dbReference>
<reference evidence="11" key="2">
    <citation type="submission" date="2025-08" db="UniProtKB">
        <authorList>
            <consortium name="Ensembl"/>
        </authorList>
    </citation>
    <scope>IDENTIFICATION</scope>
</reference>
<dbReference type="InterPro" id="IPR001747">
    <property type="entry name" value="Vitellogenin_N"/>
</dbReference>
<dbReference type="Ensembl" id="ENSNFUT00015056484.1">
    <property type="protein sequence ID" value="ENSNFUP00015054191.1"/>
    <property type="gene ID" value="ENSNFUG00015024297.1"/>
</dbReference>
<organism evidence="11 12">
    <name type="scientific">Nothobranchius furzeri</name>
    <name type="common">Turquoise killifish</name>
    <dbReference type="NCBI Taxonomy" id="105023"/>
    <lineage>
        <taxon>Eukaryota</taxon>
        <taxon>Metazoa</taxon>
        <taxon>Chordata</taxon>
        <taxon>Craniata</taxon>
        <taxon>Vertebrata</taxon>
        <taxon>Euteleostomi</taxon>
        <taxon>Actinopterygii</taxon>
        <taxon>Neopterygii</taxon>
        <taxon>Teleostei</taxon>
        <taxon>Neoteleostei</taxon>
        <taxon>Acanthomorphata</taxon>
        <taxon>Ovalentaria</taxon>
        <taxon>Atherinomorphae</taxon>
        <taxon>Cyprinodontiformes</taxon>
        <taxon>Nothobranchiidae</taxon>
        <taxon>Nothobranchius</taxon>
    </lineage>
</organism>
<dbReference type="PROSITE" id="PS51233">
    <property type="entry name" value="VWFD"/>
    <property type="match status" value="1"/>
</dbReference>
<evidence type="ECO:0000313" key="11">
    <source>
        <dbReference type="Ensembl" id="ENSNFUP00015054191.1"/>
    </source>
</evidence>
<dbReference type="InterPro" id="IPR015819">
    <property type="entry name" value="Lipid_transp_b-sht_shell"/>
</dbReference>
<dbReference type="Pfam" id="PF01347">
    <property type="entry name" value="Vitellogenin_N"/>
    <property type="match status" value="1"/>
</dbReference>
<dbReference type="InterPro" id="IPR015817">
    <property type="entry name" value="Vitellinogen_open_b-sht_sub1"/>
</dbReference>
<comment type="caution">
    <text evidence="6">Lacks conserved residue(s) required for the propagation of feature annotation.</text>
</comment>
<dbReference type="SMART" id="SM01170">
    <property type="entry name" value="DUF1944"/>
    <property type="match status" value="1"/>
</dbReference>
<evidence type="ECO:0000256" key="3">
    <source>
        <dbReference type="ARBA" id="ARBA00022761"/>
    </source>
</evidence>
<dbReference type="PANTHER" id="PTHR23345">
    <property type="entry name" value="VITELLOGENIN-RELATED"/>
    <property type="match status" value="1"/>
</dbReference>
<evidence type="ECO:0000256" key="5">
    <source>
        <dbReference type="ARBA" id="ARBA00023180"/>
    </source>
</evidence>
<evidence type="ECO:0000256" key="7">
    <source>
        <dbReference type="SAM" id="MobiDB-lite"/>
    </source>
</evidence>
<dbReference type="Proteomes" id="UP000694548">
    <property type="component" value="Chromosome sgr17"/>
</dbReference>
<dbReference type="Gene3D" id="2.20.90.10">
    <property type="entry name" value="Vitellinogen, beta-sheet shell domain"/>
    <property type="match status" value="1"/>
</dbReference>
<dbReference type="Gene3D" id="2.20.50.20">
    <property type="entry name" value="Lipovitellin. Chain A, domain 3"/>
    <property type="match status" value="2"/>
</dbReference>
<name>A0A8C6Q909_NOTFU</name>
<evidence type="ECO:0000259" key="9">
    <source>
        <dbReference type="PROSITE" id="PS51211"/>
    </source>
</evidence>
<proteinExistence type="predicted"/>
<evidence type="ECO:0000256" key="4">
    <source>
        <dbReference type="ARBA" id="ARBA00023157"/>
    </source>
</evidence>
<dbReference type="PROSITE" id="PS51211">
    <property type="entry name" value="VITELLOGENIN"/>
    <property type="match status" value="1"/>
</dbReference>
<dbReference type="Pfam" id="PF00094">
    <property type="entry name" value="VWD"/>
    <property type="match status" value="1"/>
</dbReference>
<dbReference type="Gene3D" id="2.30.230.10">
    <property type="entry name" value="Lipovitellin, beta-sheet shell regions, chain A"/>
    <property type="match status" value="1"/>
</dbReference>
<dbReference type="InterPro" id="IPR037088">
    <property type="entry name" value="Vitellinogen_b-sht_shell_sf"/>
</dbReference>
<dbReference type="InterPro" id="IPR001846">
    <property type="entry name" value="VWF_type-D"/>
</dbReference>